<reference evidence="2" key="1">
    <citation type="submission" date="2023-01" db="EMBL/GenBank/DDBJ databases">
        <title>Colletotrichum chrysophilum M932 genome sequence.</title>
        <authorList>
            <person name="Baroncelli R."/>
        </authorList>
    </citation>
    <scope>NUCLEOTIDE SEQUENCE</scope>
    <source>
        <strain evidence="2">M932</strain>
    </source>
</reference>
<protein>
    <submittedName>
        <fullName evidence="2">Uncharacterized protein</fullName>
    </submittedName>
</protein>
<accession>A0AAD9AXQ9</accession>
<feature type="region of interest" description="Disordered" evidence="1">
    <location>
        <begin position="44"/>
        <end position="79"/>
    </location>
</feature>
<name>A0AAD9AXQ9_9PEZI</name>
<dbReference type="EMBL" id="JAQOWY010000022">
    <property type="protein sequence ID" value="KAK1855382.1"/>
    <property type="molecule type" value="Genomic_DNA"/>
</dbReference>
<keyword evidence="3" id="KW-1185">Reference proteome</keyword>
<organism evidence="2 3">
    <name type="scientific">Colletotrichum chrysophilum</name>
    <dbReference type="NCBI Taxonomy" id="1836956"/>
    <lineage>
        <taxon>Eukaryota</taxon>
        <taxon>Fungi</taxon>
        <taxon>Dikarya</taxon>
        <taxon>Ascomycota</taxon>
        <taxon>Pezizomycotina</taxon>
        <taxon>Sordariomycetes</taxon>
        <taxon>Hypocreomycetidae</taxon>
        <taxon>Glomerellales</taxon>
        <taxon>Glomerellaceae</taxon>
        <taxon>Colletotrichum</taxon>
        <taxon>Colletotrichum gloeosporioides species complex</taxon>
    </lineage>
</organism>
<evidence type="ECO:0000313" key="3">
    <source>
        <dbReference type="Proteomes" id="UP001243330"/>
    </source>
</evidence>
<evidence type="ECO:0000256" key="1">
    <source>
        <dbReference type="SAM" id="MobiDB-lite"/>
    </source>
</evidence>
<dbReference type="Proteomes" id="UP001243330">
    <property type="component" value="Unassembled WGS sequence"/>
</dbReference>
<feature type="compositionally biased region" description="Basic and acidic residues" evidence="1">
    <location>
        <begin position="57"/>
        <end position="76"/>
    </location>
</feature>
<gene>
    <name evidence="2" type="ORF">CCHR01_02003</name>
</gene>
<dbReference type="AlphaFoldDB" id="A0AAD9AXQ9"/>
<sequence>MGPQTHDFRLLGRDYGSSERTFSACHHDPDIALRAAGVPRSRGLGDIAGWSVPLNAGKRDGPKERGNSPVEKKKTELTLSSRVHQPCRYLDSLDGWTGGTLDAPEAGQG</sequence>
<comment type="caution">
    <text evidence="2">The sequence shown here is derived from an EMBL/GenBank/DDBJ whole genome shotgun (WGS) entry which is preliminary data.</text>
</comment>
<evidence type="ECO:0000313" key="2">
    <source>
        <dbReference type="EMBL" id="KAK1855382.1"/>
    </source>
</evidence>
<proteinExistence type="predicted"/>